<dbReference type="OrthoDB" id="595289at2"/>
<reference evidence="2 3" key="2">
    <citation type="journal article" date="2012" name="J. Bacteriol.">
        <title>Complete genome sequences of Desulfosporosinus orientis DSM765T, Desulfosporosinus youngiae DSM17734T, Desulfosporosinus meridiei DSM13257T, and Desulfosporosinus acidiphilus DSM22704T.</title>
        <authorList>
            <person name="Pester M."/>
            <person name="Brambilla E."/>
            <person name="Alazard D."/>
            <person name="Rattei T."/>
            <person name="Weinmaier T."/>
            <person name="Han J."/>
            <person name="Lucas S."/>
            <person name="Lapidus A."/>
            <person name="Cheng J.F."/>
            <person name="Goodwin L."/>
            <person name="Pitluck S."/>
            <person name="Peters L."/>
            <person name="Ovchinnikova G."/>
            <person name="Teshima H."/>
            <person name="Detter J.C."/>
            <person name="Han C.S."/>
            <person name="Tapia R."/>
            <person name="Land M.L."/>
            <person name="Hauser L."/>
            <person name="Kyrpides N.C."/>
            <person name="Ivanova N.N."/>
            <person name="Pagani I."/>
            <person name="Huntmann M."/>
            <person name="Wei C.L."/>
            <person name="Davenport K.W."/>
            <person name="Daligault H."/>
            <person name="Chain P.S."/>
            <person name="Chen A."/>
            <person name="Mavromatis K."/>
            <person name="Markowitz V."/>
            <person name="Szeto E."/>
            <person name="Mikhailova N."/>
            <person name="Pati A."/>
            <person name="Wagner M."/>
            <person name="Woyke T."/>
            <person name="Ollivier B."/>
            <person name="Klenk H.P."/>
            <person name="Spring S."/>
            <person name="Loy A."/>
        </authorList>
    </citation>
    <scope>NUCLEOTIDE SEQUENCE [LARGE SCALE GENOMIC DNA]</scope>
    <source>
        <strain evidence="3">ATCC 19365 / DSM 765 / NCIMB 8382 / VKM B-1628</strain>
    </source>
</reference>
<evidence type="ECO:0000313" key="3">
    <source>
        <dbReference type="Proteomes" id="UP000006346"/>
    </source>
</evidence>
<protein>
    <submittedName>
        <fullName evidence="2">Pyridoxamine 5''-phosphate oxidase</fullName>
    </submittedName>
</protein>
<dbReference type="SUPFAM" id="SSF50475">
    <property type="entry name" value="FMN-binding split barrel"/>
    <property type="match status" value="1"/>
</dbReference>
<name>G7WAY0_DESOD</name>
<dbReference type="STRING" id="768706.Desor_1848"/>
<reference evidence="3" key="1">
    <citation type="submission" date="2011-11" db="EMBL/GenBank/DDBJ databases">
        <title>Complete sequence of Desulfosporosinus orientis DSM 765.</title>
        <authorList>
            <person name="Lucas S."/>
            <person name="Han J."/>
            <person name="Lapidus A."/>
            <person name="Cheng J.-F."/>
            <person name="Goodwin L."/>
            <person name="Pitluck S."/>
            <person name="Peters L."/>
            <person name="Ovchinnikova G."/>
            <person name="Teshima H."/>
            <person name="Detter J.C."/>
            <person name="Han C."/>
            <person name="Tapia R."/>
            <person name="Land M."/>
            <person name="Hauser L."/>
            <person name="Kyrpides N."/>
            <person name="Ivanova N."/>
            <person name="Pagani I."/>
            <person name="Pester M."/>
            <person name="Spring S."/>
            <person name="Ollivier B."/>
            <person name="Rattei T."/>
            <person name="Klenk H.-P."/>
            <person name="Wagner M."/>
            <person name="Loy A."/>
            <person name="Woyke T."/>
        </authorList>
    </citation>
    <scope>NUCLEOTIDE SEQUENCE [LARGE SCALE GENOMIC DNA]</scope>
    <source>
        <strain evidence="3">ATCC 19365 / DSM 765 / NCIMB 8382 / VKM B-1628</strain>
    </source>
</reference>
<dbReference type="PATRIC" id="fig|768706.3.peg.1862"/>
<sequence length="125" mass="14092">MLTEKFHDVLNHEGVVTVVSWGDSPEPHIANTWNTYLVVTDDERILIPAYGFRKTEKNVNANNKIKMALGSKEVLGYKDYQGTGFVIEGTAKYLESGPEYDMMKEKFSFLSRVLEITVTSAKQGI</sequence>
<evidence type="ECO:0000313" key="2">
    <source>
        <dbReference type="EMBL" id="AET67481.1"/>
    </source>
</evidence>
<dbReference type="RefSeq" id="WP_014184298.1">
    <property type="nucleotide sequence ID" value="NC_016584.1"/>
</dbReference>
<evidence type="ECO:0000259" key="1">
    <source>
        <dbReference type="Pfam" id="PF01243"/>
    </source>
</evidence>
<dbReference type="InterPro" id="IPR012349">
    <property type="entry name" value="Split_barrel_FMN-bd"/>
</dbReference>
<keyword evidence="3" id="KW-1185">Reference proteome</keyword>
<dbReference type="Proteomes" id="UP000006346">
    <property type="component" value="Chromosome"/>
</dbReference>
<gene>
    <name evidence="2" type="ordered locus">Desor_1848</name>
</gene>
<feature type="domain" description="Pyridoxamine 5'-phosphate oxidase N-terminal" evidence="1">
    <location>
        <begin position="2"/>
        <end position="119"/>
    </location>
</feature>
<dbReference type="eggNOG" id="COG3576">
    <property type="taxonomic scope" value="Bacteria"/>
</dbReference>
<dbReference type="HOGENOM" id="CLU_163878_0_0_9"/>
<proteinExistence type="predicted"/>
<dbReference type="KEGG" id="dor:Desor_1848"/>
<dbReference type="AlphaFoldDB" id="G7WAY0"/>
<accession>G7WAY0</accession>
<dbReference type="Pfam" id="PF01243">
    <property type="entry name" value="PNPOx_N"/>
    <property type="match status" value="1"/>
</dbReference>
<dbReference type="Gene3D" id="2.30.110.10">
    <property type="entry name" value="Electron Transport, Fmn-binding Protein, Chain A"/>
    <property type="match status" value="1"/>
</dbReference>
<dbReference type="InterPro" id="IPR011576">
    <property type="entry name" value="Pyridox_Oxase_N"/>
</dbReference>
<dbReference type="EMBL" id="CP003108">
    <property type="protein sequence ID" value="AET67481.1"/>
    <property type="molecule type" value="Genomic_DNA"/>
</dbReference>
<organism evidence="2 3">
    <name type="scientific">Desulfosporosinus orientis (strain ATCC 19365 / DSM 765 / NCIMB 8382 / VKM B-1628 / Singapore I)</name>
    <name type="common">Desulfotomaculum orientis</name>
    <dbReference type="NCBI Taxonomy" id="768706"/>
    <lineage>
        <taxon>Bacteria</taxon>
        <taxon>Bacillati</taxon>
        <taxon>Bacillota</taxon>
        <taxon>Clostridia</taxon>
        <taxon>Eubacteriales</taxon>
        <taxon>Desulfitobacteriaceae</taxon>
        <taxon>Desulfosporosinus</taxon>
    </lineage>
</organism>